<dbReference type="GO" id="GO:0005506">
    <property type="term" value="F:iron ion binding"/>
    <property type="evidence" value="ECO:0007669"/>
    <property type="project" value="InterPro"/>
</dbReference>
<dbReference type="InterPro" id="IPR002401">
    <property type="entry name" value="Cyt_P450_E_grp-I"/>
</dbReference>
<dbReference type="Pfam" id="PF00067">
    <property type="entry name" value="p450"/>
    <property type="match status" value="1"/>
</dbReference>
<dbReference type="PROSITE" id="PS00086">
    <property type="entry name" value="CYTOCHROME_P450"/>
    <property type="match status" value="1"/>
</dbReference>
<dbReference type="GO" id="GO:0004497">
    <property type="term" value="F:monooxygenase activity"/>
    <property type="evidence" value="ECO:0007669"/>
    <property type="project" value="UniProtKB-KW"/>
</dbReference>
<organism evidence="11 12">
    <name type="scientific">Oldenlandia corymbosa var. corymbosa</name>
    <dbReference type="NCBI Taxonomy" id="529605"/>
    <lineage>
        <taxon>Eukaryota</taxon>
        <taxon>Viridiplantae</taxon>
        <taxon>Streptophyta</taxon>
        <taxon>Embryophyta</taxon>
        <taxon>Tracheophyta</taxon>
        <taxon>Spermatophyta</taxon>
        <taxon>Magnoliopsida</taxon>
        <taxon>eudicotyledons</taxon>
        <taxon>Gunneridae</taxon>
        <taxon>Pentapetalae</taxon>
        <taxon>asterids</taxon>
        <taxon>lamiids</taxon>
        <taxon>Gentianales</taxon>
        <taxon>Rubiaceae</taxon>
        <taxon>Rubioideae</taxon>
        <taxon>Spermacoceae</taxon>
        <taxon>Hedyotis-Oldenlandia complex</taxon>
        <taxon>Oldenlandia</taxon>
    </lineage>
</organism>
<dbReference type="FunFam" id="1.10.630.10:FF:000126">
    <property type="entry name" value="Predicted protein"/>
    <property type="match status" value="1"/>
</dbReference>
<evidence type="ECO:0000256" key="1">
    <source>
        <dbReference type="ARBA" id="ARBA00001971"/>
    </source>
</evidence>
<reference evidence="11" key="1">
    <citation type="submission" date="2023-03" db="EMBL/GenBank/DDBJ databases">
        <authorList>
            <person name="Julca I."/>
        </authorList>
    </citation>
    <scope>NUCLEOTIDE SEQUENCE</scope>
</reference>
<dbReference type="PANTHER" id="PTHR47951:SF7">
    <property type="entry name" value="FLAVONOID 3',5'-HYDROXYLASE-LIKE ISOFORM X1"/>
    <property type="match status" value="1"/>
</dbReference>
<dbReference type="GO" id="GO:0016705">
    <property type="term" value="F:oxidoreductase activity, acting on paired donors, with incorporation or reduction of molecular oxygen"/>
    <property type="evidence" value="ECO:0007669"/>
    <property type="project" value="InterPro"/>
</dbReference>
<evidence type="ECO:0000256" key="8">
    <source>
        <dbReference type="PIRSR" id="PIRSR602401-1"/>
    </source>
</evidence>
<dbReference type="Proteomes" id="UP001161247">
    <property type="component" value="Chromosome 2"/>
</dbReference>
<dbReference type="PRINTS" id="PR00385">
    <property type="entry name" value="P450"/>
</dbReference>
<evidence type="ECO:0000256" key="2">
    <source>
        <dbReference type="ARBA" id="ARBA00010617"/>
    </source>
</evidence>
<evidence type="ECO:0000256" key="6">
    <source>
        <dbReference type="ARBA" id="ARBA00023004"/>
    </source>
</evidence>
<dbReference type="AlphaFoldDB" id="A0AAV1CGU6"/>
<feature type="binding site" description="axial binding residue" evidence="8">
    <location>
        <position position="467"/>
    </location>
    <ligand>
        <name>heme</name>
        <dbReference type="ChEBI" id="CHEBI:30413"/>
    </ligand>
    <ligandPart>
        <name>Fe</name>
        <dbReference type="ChEBI" id="CHEBI:18248"/>
    </ligandPart>
</feature>
<evidence type="ECO:0000256" key="3">
    <source>
        <dbReference type="ARBA" id="ARBA00022617"/>
    </source>
</evidence>
<evidence type="ECO:0000256" key="7">
    <source>
        <dbReference type="ARBA" id="ARBA00023033"/>
    </source>
</evidence>
<gene>
    <name evidence="11" type="ORF">OLC1_LOCUS5130</name>
</gene>
<keyword evidence="10" id="KW-1133">Transmembrane helix</keyword>
<dbReference type="InterPro" id="IPR036396">
    <property type="entry name" value="Cyt_P450_sf"/>
</dbReference>
<evidence type="ECO:0000256" key="5">
    <source>
        <dbReference type="ARBA" id="ARBA00023002"/>
    </source>
</evidence>
<dbReference type="PANTHER" id="PTHR47951">
    <property type="entry name" value="OS08G0547900 PROTEIN"/>
    <property type="match status" value="1"/>
</dbReference>
<feature type="transmembrane region" description="Helical" evidence="10">
    <location>
        <begin position="23"/>
        <end position="45"/>
    </location>
</feature>
<dbReference type="PRINTS" id="PR00463">
    <property type="entry name" value="EP450I"/>
</dbReference>
<keyword evidence="3 8" id="KW-0349">Heme</keyword>
<evidence type="ECO:0000256" key="4">
    <source>
        <dbReference type="ARBA" id="ARBA00022723"/>
    </source>
</evidence>
<keyword evidence="12" id="KW-1185">Reference proteome</keyword>
<keyword evidence="4 8" id="KW-0479">Metal-binding</keyword>
<evidence type="ECO:0000313" key="12">
    <source>
        <dbReference type="Proteomes" id="UP001161247"/>
    </source>
</evidence>
<keyword evidence="7 9" id="KW-0503">Monooxygenase</keyword>
<evidence type="ECO:0000256" key="10">
    <source>
        <dbReference type="SAM" id="Phobius"/>
    </source>
</evidence>
<comment type="cofactor">
    <cofactor evidence="1 8">
        <name>heme</name>
        <dbReference type="ChEBI" id="CHEBI:30413"/>
    </cofactor>
</comment>
<keyword evidence="6 8" id="KW-0408">Iron</keyword>
<keyword evidence="5 9" id="KW-0560">Oxidoreductase</keyword>
<protein>
    <submittedName>
        <fullName evidence="11">OLC1v1029387C1</fullName>
    </submittedName>
</protein>
<evidence type="ECO:0000313" key="11">
    <source>
        <dbReference type="EMBL" id="CAI9093807.1"/>
    </source>
</evidence>
<comment type="similarity">
    <text evidence="2 9">Belongs to the cytochrome P450 family.</text>
</comment>
<sequence>MVFDLIMNSIQTSIPRLYKMSNVAQAALLISILIISSFWFLVTIFKKTKKRSFPPGPWGLPIVGYLPFLKANMPTQFAELAQKYGPIFKFRLGNKLCVVLSSPSLVKEITRDQDVVFANRDATVAAEVLTFGGYDIAWTAYGSYWRNMRKVFVREILSGSNLDACYDLRKDEVIKAIEYVGMNVGKPVRIDELAFQTELNVILRMLWGGTHEANQKSEKAVADFRVVFAKIVNILGKPNISDFFPILRWFDIQGVAKEAHALLQVADSIVDAVINERVKMAEDSIKTDGIKKDFLQILLELKKLPDTGEDITMLQRKAILMDIVVGGTDTTATMIEWAMAEVLHNREAMEKVQKELDDVIGLGNIVEEFHLPKLHYLEAVVKEALRLHPAIPLLVPRRPSKSSIVGGYTVPENTSVFVNAWAIQRDPELWDDPLQFKPERFLMESKNGDYNGNNFQYIPFGSGRRMCAGIPLAEKMVKYILASLFHSFDWKPTTSKVEDLSEKFDFVLRKRIPLLAIPTKRTRKQY</sequence>
<dbReference type="InterPro" id="IPR001128">
    <property type="entry name" value="Cyt_P450"/>
</dbReference>
<proteinExistence type="inferred from homology"/>
<keyword evidence="10" id="KW-0812">Transmembrane</keyword>
<dbReference type="GO" id="GO:0020037">
    <property type="term" value="F:heme binding"/>
    <property type="evidence" value="ECO:0007669"/>
    <property type="project" value="InterPro"/>
</dbReference>
<name>A0AAV1CGU6_OLDCO</name>
<accession>A0AAV1CGU6</accession>
<evidence type="ECO:0000256" key="9">
    <source>
        <dbReference type="RuleBase" id="RU000461"/>
    </source>
</evidence>
<dbReference type="SUPFAM" id="SSF48264">
    <property type="entry name" value="Cytochrome P450"/>
    <property type="match status" value="1"/>
</dbReference>
<dbReference type="InterPro" id="IPR017972">
    <property type="entry name" value="Cyt_P450_CS"/>
</dbReference>
<dbReference type="Gene3D" id="1.10.630.10">
    <property type="entry name" value="Cytochrome P450"/>
    <property type="match status" value="1"/>
</dbReference>
<keyword evidence="10" id="KW-0472">Membrane</keyword>
<dbReference type="EMBL" id="OX459119">
    <property type="protein sequence ID" value="CAI9093807.1"/>
    <property type="molecule type" value="Genomic_DNA"/>
</dbReference>